<dbReference type="InterPro" id="IPR034714">
    <property type="entry name" value="TagA_TarA"/>
</dbReference>
<reference evidence="6 7" key="1">
    <citation type="submission" date="2017-04" db="EMBL/GenBank/DDBJ databases">
        <title>The whole genome sequencing and assembly of Halobacillus mangrovi strain.</title>
        <authorList>
            <person name="Lee S.-J."/>
            <person name="Park M.-K."/>
            <person name="Kim J.-Y."/>
            <person name="Lee Y.-J."/>
            <person name="Yi H."/>
            <person name="Bahn Y.-S."/>
            <person name="Kim J.F."/>
            <person name="Lee D.-W."/>
        </authorList>
    </citation>
    <scope>NUCLEOTIDE SEQUENCE [LARGE SCALE GENOMIC DNA]</scope>
    <source>
        <strain evidence="6 7">KTB 131</strain>
    </source>
</reference>
<dbReference type="STRING" id="402384.HM131_04915"/>
<organism evidence="6 7">
    <name type="scientific">Halobacillus mangrovi</name>
    <dbReference type="NCBI Taxonomy" id="402384"/>
    <lineage>
        <taxon>Bacteria</taxon>
        <taxon>Bacillati</taxon>
        <taxon>Bacillota</taxon>
        <taxon>Bacilli</taxon>
        <taxon>Bacillales</taxon>
        <taxon>Bacillaceae</taxon>
        <taxon>Halobacillus</taxon>
    </lineage>
</organism>
<dbReference type="RefSeq" id="WP_085028526.1">
    <property type="nucleotide sequence ID" value="NZ_CP020772.1"/>
</dbReference>
<evidence type="ECO:0000256" key="5">
    <source>
        <dbReference type="HAMAP-Rule" id="MF_02070"/>
    </source>
</evidence>
<name>A0A1W5ZSH4_9BACI</name>
<keyword evidence="2 5" id="KW-0808">Transferase</keyword>
<keyword evidence="3 5" id="KW-0777">Teichoic acid biosynthesis</keyword>
<dbReference type="PANTHER" id="PTHR34136:SF1">
    <property type="entry name" value="UDP-N-ACETYL-D-MANNOSAMINURONIC ACID TRANSFERASE"/>
    <property type="match status" value="1"/>
</dbReference>
<protein>
    <recommendedName>
        <fullName evidence="5">N-acetylglucosaminyldiphosphoundecaprenol N-acetyl-beta-D-mannosaminyltransferase</fullName>
        <ecNumber evidence="5">2.4.1.187</ecNumber>
    </recommendedName>
    <alternativeName>
        <fullName evidence="5">N-acetylmannosaminyltransferase</fullName>
    </alternativeName>
    <alternativeName>
        <fullName evidence="5">UDP-N-acetylmannosamine transferase</fullName>
    </alternativeName>
    <alternativeName>
        <fullName evidence="5">UDP-N-acetylmannosamine:N-acetylglucosaminyl pyrophosphorylundecaprenol N-acetylmannosaminyltransferase</fullName>
    </alternativeName>
</protein>
<comment type="function">
    <text evidence="5">Catalyzes the conversion of GlcNAc-PP-undecaprenol into ManNAc-GlcNAc-PP-undecaprenol, the first committed lipid intermediate in the de novo synthesis of teichoic acid.</text>
</comment>
<dbReference type="EMBL" id="CP020772">
    <property type="protein sequence ID" value="ARI76215.1"/>
    <property type="molecule type" value="Genomic_DNA"/>
</dbReference>
<keyword evidence="7" id="KW-1185">Reference proteome</keyword>
<keyword evidence="4 5" id="KW-0961">Cell wall biogenesis/degradation</keyword>
<dbReference type="KEGG" id="hmn:HM131_04915"/>
<dbReference type="GO" id="GO:0071555">
    <property type="term" value="P:cell wall organization"/>
    <property type="evidence" value="ECO:0007669"/>
    <property type="project" value="UniProtKB-KW"/>
</dbReference>
<dbReference type="GO" id="GO:0047244">
    <property type="term" value="F:N-acetylglucosaminyldiphosphoundecaprenol N-acetyl-beta-D-mannosaminyltransferase activity"/>
    <property type="evidence" value="ECO:0007669"/>
    <property type="project" value="UniProtKB-UniRule"/>
</dbReference>
<accession>A0A1W5ZSH4</accession>
<sequence>MKETFLGVDVSSSTYEQLNKQIFDDIRQNRQSMIVAINPEKILKAQDDPDLMELLNKADYQIPDGVGVLFASRLNKGGIQNRITGIDMFLTLCEQAALYGKSVFLYGAKPGVAEQAKERLLERYPNLKVAGVLDGYIKDEAYIKQTINEANPDILFVALGSPAQEYWMIDNMKDLNVNIFQGVGGSFDVISGRIKRAPAPVQKVGLEWLYRLVLEPWRFKRQSKLPGFLYKVWQDKKSR</sequence>
<dbReference type="OrthoDB" id="9771846at2"/>
<dbReference type="AlphaFoldDB" id="A0A1W5ZSH4"/>
<dbReference type="HAMAP" id="MF_02070">
    <property type="entry name" value="TagA_TarA"/>
    <property type="match status" value="1"/>
</dbReference>
<gene>
    <name evidence="6" type="ORF">HM131_04915</name>
</gene>
<dbReference type="NCBIfam" id="TIGR00696">
    <property type="entry name" value="wecG_tagA_cpsF"/>
    <property type="match status" value="1"/>
</dbReference>
<evidence type="ECO:0000313" key="7">
    <source>
        <dbReference type="Proteomes" id="UP000192527"/>
    </source>
</evidence>
<evidence type="ECO:0000256" key="2">
    <source>
        <dbReference type="ARBA" id="ARBA00022679"/>
    </source>
</evidence>
<comment type="pathway">
    <text evidence="5">Cell wall biogenesis; teichoic acid biosynthesis.</text>
</comment>
<evidence type="ECO:0000313" key="6">
    <source>
        <dbReference type="EMBL" id="ARI76215.1"/>
    </source>
</evidence>
<dbReference type="EC" id="2.4.1.187" evidence="5"/>
<evidence type="ECO:0000256" key="3">
    <source>
        <dbReference type="ARBA" id="ARBA00022944"/>
    </source>
</evidence>
<dbReference type="UniPathway" id="UPA00632"/>
<evidence type="ECO:0000256" key="1">
    <source>
        <dbReference type="ARBA" id="ARBA00022676"/>
    </source>
</evidence>
<dbReference type="InterPro" id="IPR004629">
    <property type="entry name" value="WecG_TagA_CpsF"/>
</dbReference>
<dbReference type="PANTHER" id="PTHR34136">
    <property type="match status" value="1"/>
</dbReference>
<keyword evidence="1 5" id="KW-0328">Glycosyltransferase</keyword>
<proteinExistence type="inferred from homology"/>
<dbReference type="CDD" id="cd06533">
    <property type="entry name" value="Glyco_transf_WecG_TagA"/>
    <property type="match status" value="1"/>
</dbReference>
<evidence type="ECO:0000256" key="4">
    <source>
        <dbReference type="ARBA" id="ARBA00023316"/>
    </source>
</evidence>
<dbReference type="Pfam" id="PF03808">
    <property type="entry name" value="Glyco_tran_WecG"/>
    <property type="match status" value="1"/>
</dbReference>
<comment type="similarity">
    <text evidence="5">Belongs to the glycosyltransferase 26 family. TagA/TarA subfamily.</text>
</comment>
<comment type="catalytic activity">
    <reaction evidence="5">
        <text>UDP-N-acetyl-alpha-D-mannosamine + N-acetyl-alpha-D-glucosaminyl-di-trans,octa-cis-undecaprenyl diphosphate = N-acetyl-beta-D-mannosaminyl-(1-&gt;4)-N-acetyl-alpha-D-glucosaminyl di-trans,octa-cis-undecaprenyl diphosphate + UDP + H(+)</text>
        <dbReference type="Rhea" id="RHEA:16053"/>
        <dbReference type="ChEBI" id="CHEBI:15378"/>
        <dbReference type="ChEBI" id="CHEBI:58223"/>
        <dbReference type="ChEBI" id="CHEBI:62959"/>
        <dbReference type="ChEBI" id="CHEBI:68623"/>
        <dbReference type="ChEBI" id="CHEBI:132210"/>
        <dbReference type="EC" id="2.4.1.187"/>
    </reaction>
</comment>
<dbReference type="GO" id="GO:0019350">
    <property type="term" value="P:teichoic acid biosynthetic process"/>
    <property type="evidence" value="ECO:0007669"/>
    <property type="project" value="UniProtKB-UniRule"/>
</dbReference>
<dbReference type="Proteomes" id="UP000192527">
    <property type="component" value="Chromosome"/>
</dbReference>